<keyword evidence="3" id="KW-0732">Signal</keyword>
<dbReference type="NCBIfam" id="NF037995">
    <property type="entry name" value="TRAP_S1"/>
    <property type="match status" value="1"/>
</dbReference>
<name>A0A1W6ZQ20_9HYPH</name>
<keyword evidence="5" id="KW-1185">Reference proteome</keyword>
<reference evidence="4 5" key="1">
    <citation type="submission" date="2017-05" db="EMBL/GenBank/DDBJ databases">
        <title>Full genome sequence of Pseudorhodoplanes sinuspersici.</title>
        <authorList>
            <person name="Dastgheib S.M.M."/>
            <person name="Shavandi M."/>
            <person name="Tirandaz H."/>
        </authorList>
    </citation>
    <scope>NUCLEOTIDE SEQUENCE [LARGE SCALE GENOMIC DNA]</scope>
    <source>
        <strain evidence="4 5">RIPI110</strain>
    </source>
</reference>
<dbReference type="OrthoDB" id="8016675at2"/>
<gene>
    <name evidence="4" type="ORF">CAK95_10035</name>
</gene>
<dbReference type="EMBL" id="CP021112">
    <property type="protein sequence ID" value="ARP99385.1"/>
    <property type="molecule type" value="Genomic_DNA"/>
</dbReference>
<keyword evidence="2" id="KW-0813">Transport</keyword>
<protein>
    <submittedName>
        <fullName evidence="4">Uncharacterized protein</fullName>
    </submittedName>
</protein>
<dbReference type="Gene3D" id="3.40.190.170">
    <property type="entry name" value="Bacterial extracellular solute-binding protein, family 7"/>
    <property type="match status" value="1"/>
</dbReference>
<dbReference type="Proteomes" id="UP000194137">
    <property type="component" value="Chromosome"/>
</dbReference>
<evidence type="ECO:0000256" key="1">
    <source>
        <dbReference type="ARBA" id="ARBA00009023"/>
    </source>
</evidence>
<dbReference type="GO" id="GO:0055085">
    <property type="term" value="P:transmembrane transport"/>
    <property type="evidence" value="ECO:0007669"/>
    <property type="project" value="InterPro"/>
</dbReference>
<dbReference type="InterPro" id="IPR038404">
    <property type="entry name" value="TRAP_DctP_sf"/>
</dbReference>
<organism evidence="4 5">
    <name type="scientific">Pseudorhodoplanes sinuspersici</name>
    <dbReference type="NCBI Taxonomy" id="1235591"/>
    <lineage>
        <taxon>Bacteria</taxon>
        <taxon>Pseudomonadati</taxon>
        <taxon>Pseudomonadota</taxon>
        <taxon>Alphaproteobacteria</taxon>
        <taxon>Hyphomicrobiales</taxon>
        <taxon>Pseudorhodoplanes</taxon>
    </lineage>
</organism>
<evidence type="ECO:0000256" key="2">
    <source>
        <dbReference type="ARBA" id="ARBA00022448"/>
    </source>
</evidence>
<dbReference type="CDD" id="cd13603">
    <property type="entry name" value="PBP2_TRAP_Siap_TeaA_like"/>
    <property type="match status" value="1"/>
</dbReference>
<dbReference type="RefSeq" id="WP_086087794.1">
    <property type="nucleotide sequence ID" value="NZ_CP021112.1"/>
</dbReference>
<evidence type="ECO:0000313" key="5">
    <source>
        <dbReference type="Proteomes" id="UP000194137"/>
    </source>
</evidence>
<dbReference type="Pfam" id="PF03480">
    <property type="entry name" value="DctP"/>
    <property type="match status" value="1"/>
</dbReference>
<dbReference type="PANTHER" id="PTHR33376">
    <property type="match status" value="1"/>
</dbReference>
<evidence type="ECO:0000313" key="4">
    <source>
        <dbReference type="EMBL" id="ARP99385.1"/>
    </source>
</evidence>
<evidence type="ECO:0000256" key="3">
    <source>
        <dbReference type="ARBA" id="ARBA00022729"/>
    </source>
</evidence>
<dbReference type="STRING" id="1235591.CAK95_10035"/>
<accession>A0A1W6ZQ20</accession>
<sequence length="309" mass="34668">MSKTNAIQIRMGGYGPASTCFSKALVFIGDRLKAEFGDQVDIKYVWNIMEFGYRSEDILWLVESGVLSLGYQSSSYLTDRVPELGFVDLPFLFSSKDQARGAMDGALGSTLAQKIEDRVGYRIVGWLENGFRHISNRVRPVRSPQDLAGMTIRVLPSDVQVRTFELLGAQPLRWDLTEALAAIVAGKIDAQENPLANTVTYGAHKYHPFHTLTGHFYISRPIFICRAQFDSWPKPLQEAMRRAATDAVVFQRALAIEEELEARRAIDAEGCTVEELTLDEHANFERAVSPMLVEAEKAYGVSMLRSIRR</sequence>
<comment type="similarity">
    <text evidence="1">Belongs to the bacterial solute-binding protein 7 family.</text>
</comment>
<dbReference type="AlphaFoldDB" id="A0A1W6ZQ20"/>
<proteinExistence type="inferred from homology"/>
<dbReference type="InterPro" id="IPR018389">
    <property type="entry name" value="DctP_fam"/>
</dbReference>
<dbReference type="PANTHER" id="PTHR33376:SF7">
    <property type="entry name" value="C4-DICARBOXYLATE-BINDING PROTEIN DCTB"/>
    <property type="match status" value="1"/>
</dbReference>
<dbReference type="KEGG" id="psin:CAK95_10035"/>